<organism evidence="1 2">
    <name type="scientific">Dyadobacter flavalbus</name>
    <dbReference type="NCBI Taxonomy" id="2579942"/>
    <lineage>
        <taxon>Bacteria</taxon>
        <taxon>Pseudomonadati</taxon>
        <taxon>Bacteroidota</taxon>
        <taxon>Cytophagia</taxon>
        <taxon>Cytophagales</taxon>
        <taxon>Spirosomataceae</taxon>
        <taxon>Dyadobacter</taxon>
    </lineage>
</organism>
<dbReference type="RefSeq" id="WP_139013782.1">
    <property type="nucleotide sequence ID" value="NZ_VBSN01000059.1"/>
</dbReference>
<reference evidence="1 2" key="1">
    <citation type="submission" date="2019-05" db="EMBL/GenBank/DDBJ databases">
        <authorList>
            <person name="Qu J.-H."/>
        </authorList>
    </citation>
    <scope>NUCLEOTIDE SEQUENCE [LARGE SCALE GENOMIC DNA]</scope>
    <source>
        <strain evidence="1 2">NS28</strain>
    </source>
</reference>
<keyword evidence="2" id="KW-1185">Reference proteome</keyword>
<evidence type="ECO:0000313" key="2">
    <source>
        <dbReference type="Proteomes" id="UP000323994"/>
    </source>
</evidence>
<sequence length="88" mass="10059">MQIKLQRFGGLLPVMKEATAEVDWSEQEIHNLLESIIRNENADPGARDATSHYLEVNGHSVPVDLQKIPAPYKKTFEELKENLKFRKG</sequence>
<dbReference type="OrthoDB" id="965287at2"/>
<gene>
    <name evidence="1" type="ORF">FEM33_20090</name>
</gene>
<comment type="caution">
    <text evidence="1">The sequence shown here is derived from an EMBL/GenBank/DDBJ whole genome shotgun (WGS) entry which is preliminary data.</text>
</comment>
<dbReference type="EMBL" id="VBSN01000059">
    <property type="protein sequence ID" value="KAA6437024.1"/>
    <property type="molecule type" value="Genomic_DNA"/>
</dbReference>
<proteinExistence type="predicted"/>
<protein>
    <submittedName>
        <fullName evidence="1">Uncharacterized protein</fullName>
    </submittedName>
</protein>
<accession>A0A5M8QPV8</accession>
<name>A0A5M8QPV8_9BACT</name>
<evidence type="ECO:0000313" key="1">
    <source>
        <dbReference type="EMBL" id="KAA6437024.1"/>
    </source>
</evidence>
<dbReference type="Proteomes" id="UP000323994">
    <property type="component" value="Unassembled WGS sequence"/>
</dbReference>
<dbReference type="AlphaFoldDB" id="A0A5M8QPV8"/>